<proteinExistence type="predicted"/>
<reference evidence="1" key="1">
    <citation type="submission" date="2015-06" db="UniProtKB">
        <authorList>
            <consortium name="EnsemblPlants"/>
        </authorList>
    </citation>
    <scope>IDENTIFICATION</scope>
</reference>
<dbReference type="AlphaFoldDB" id="M8B7W7"/>
<organism evidence="1">
    <name type="scientific">Aegilops tauschii</name>
    <name type="common">Tausch's goatgrass</name>
    <name type="synonym">Aegilops squarrosa</name>
    <dbReference type="NCBI Taxonomy" id="37682"/>
    <lineage>
        <taxon>Eukaryota</taxon>
        <taxon>Viridiplantae</taxon>
        <taxon>Streptophyta</taxon>
        <taxon>Embryophyta</taxon>
        <taxon>Tracheophyta</taxon>
        <taxon>Spermatophyta</taxon>
        <taxon>Magnoliopsida</taxon>
        <taxon>Liliopsida</taxon>
        <taxon>Poales</taxon>
        <taxon>Poaceae</taxon>
        <taxon>BOP clade</taxon>
        <taxon>Pooideae</taxon>
        <taxon>Triticodae</taxon>
        <taxon>Triticeae</taxon>
        <taxon>Triticinae</taxon>
        <taxon>Aegilops</taxon>
    </lineage>
</organism>
<accession>M8B7W7</accession>
<sequence length="59" mass="6842">MAFMQINAHLIDGISELQQAHRPRYVEYTARAIPSLYASRVHVLRHATRRGFQKGDVTY</sequence>
<dbReference type="EnsemblPlants" id="EMT20850">
    <property type="protein sequence ID" value="EMT20850"/>
    <property type="gene ID" value="F775_24319"/>
</dbReference>
<name>M8B7W7_AEGTA</name>
<protein>
    <submittedName>
        <fullName evidence="1">Uncharacterized protein</fullName>
    </submittedName>
</protein>
<evidence type="ECO:0000313" key="1">
    <source>
        <dbReference type="EnsemblPlants" id="EMT20850"/>
    </source>
</evidence>